<sequence length="17" mass="2008">MQDLKFRFNSSKAELPP</sequence>
<reference evidence="2" key="1">
    <citation type="submission" date="2017-01" db="EMBL/GenBank/DDBJ databases">
        <authorList>
            <person name="Wang Y."/>
            <person name="White M."/>
            <person name="Kvist S."/>
            <person name="Moncalvo J.-M."/>
        </authorList>
    </citation>
    <scope>NUCLEOTIDE SEQUENCE [LARGE SCALE GENOMIC DNA]</scope>
    <source>
        <strain evidence="2">ID-206-W2</strain>
    </source>
</reference>
<dbReference type="AlphaFoldDB" id="A0A1R1Y1C0"/>
<name>A0A1R1Y1C0_9FUNG</name>
<feature type="non-terminal residue" evidence="1">
    <location>
        <position position="17"/>
    </location>
</feature>
<proteinExistence type="predicted"/>
<evidence type="ECO:0000313" key="2">
    <source>
        <dbReference type="Proteomes" id="UP000187429"/>
    </source>
</evidence>
<evidence type="ECO:0000313" key="1">
    <source>
        <dbReference type="EMBL" id="OMJ20703.1"/>
    </source>
</evidence>
<protein>
    <submittedName>
        <fullName evidence="1">Uncharacterized protein</fullName>
    </submittedName>
</protein>
<dbReference type="Proteomes" id="UP000187429">
    <property type="component" value="Unassembled WGS sequence"/>
</dbReference>
<comment type="caution">
    <text evidence="1">The sequence shown here is derived from an EMBL/GenBank/DDBJ whole genome shotgun (WGS) entry which is preliminary data.</text>
</comment>
<organism evidence="1 2">
    <name type="scientific">Smittium culicis</name>
    <dbReference type="NCBI Taxonomy" id="133412"/>
    <lineage>
        <taxon>Eukaryota</taxon>
        <taxon>Fungi</taxon>
        <taxon>Fungi incertae sedis</taxon>
        <taxon>Zoopagomycota</taxon>
        <taxon>Kickxellomycotina</taxon>
        <taxon>Harpellomycetes</taxon>
        <taxon>Harpellales</taxon>
        <taxon>Legeriomycetaceae</taxon>
        <taxon>Smittium</taxon>
    </lineage>
</organism>
<dbReference type="EMBL" id="LSSM01002688">
    <property type="protein sequence ID" value="OMJ20703.1"/>
    <property type="molecule type" value="Genomic_DNA"/>
</dbReference>
<accession>A0A1R1Y1C0</accession>
<keyword evidence="2" id="KW-1185">Reference proteome</keyword>
<gene>
    <name evidence="1" type="ORF">AYI69_g6101</name>
</gene>